<evidence type="ECO:0000313" key="3">
    <source>
        <dbReference type="Proteomes" id="UP001595699"/>
    </source>
</evidence>
<dbReference type="InterPro" id="IPR002575">
    <property type="entry name" value="Aminoglycoside_PTrfase"/>
</dbReference>
<organism evidence="2 3">
    <name type="scientific">Tenggerimyces flavus</name>
    <dbReference type="NCBI Taxonomy" id="1708749"/>
    <lineage>
        <taxon>Bacteria</taxon>
        <taxon>Bacillati</taxon>
        <taxon>Actinomycetota</taxon>
        <taxon>Actinomycetes</taxon>
        <taxon>Propionibacteriales</taxon>
        <taxon>Nocardioidaceae</taxon>
        <taxon>Tenggerimyces</taxon>
    </lineage>
</organism>
<feature type="domain" description="Aminoglycoside phosphotransferase" evidence="1">
    <location>
        <begin position="111"/>
        <end position="181"/>
    </location>
</feature>
<keyword evidence="3" id="KW-1185">Reference proteome</keyword>
<dbReference type="Pfam" id="PF01636">
    <property type="entry name" value="APH"/>
    <property type="match status" value="1"/>
</dbReference>
<dbReference type="RefSeq" id="WP_205119969.1">
    <property type="nucleotide sequence ID" value="NZ_JAFBCM010000001.1"/>
</dbReference>
<dbReference type="Gene3D" id="3.90.1200.10">
    <property type="match status" value="1"/>
</dbReference>
<evidence type="ECO:0000313" key="2">
    <source>
        <dbReference type="EMBL" id="MFC3762940.1"/>
    </source>
</evidence>
<evidence type="ECO:0000259" key="1">
    <source>
        <dbReference type="Pfam" id="PF01636"/>
    </source>
</evidence>
<comment type="caution">
    <text evidence="2">The sequence shown here is derived from an EMBL/GenBank/DDBJ whole genome shotgun (WGS) entry which is preliminary data.</text>
</comment>
<accession>A0ABV7YFV9</accession>
<dbReference type="InterPro" id="IPR011009">
    <property type="entry name" value="Kinase-like_dom_sf"/>
</dbReference>
<proteinExistence type="predicted"/>
<dbReference type="SUPFAM" id="SSF56112">
    <property type="entry name" value="Protein kinase-like (PK-like)"/>
    <property type="match status" value="1"/>
</dbReference>
<dbReference type="Proteomes" id="UP001595699">
    <property type="component" value="Unassembled WGS sequence"/>
</dbReference>
<sequence>MAIRLRHGYTNGTATDGRAVTKEYLGPDADRRRANEIAVLDAVGGILPVPPLLDRPPGAIVTGFVQGTHGQELLAAGHAREVLGICGRLARRVHAVDSALVPGLGTPKAGEVLVHGDFGPQNLLIDAERWEPAALLDWELAAFGDPLHDLAWAEWIVRFHHAESAGEVGALYDTYGWTPPWADRHAAMVRACERLLAFVRRWNPEAVAMWKDRTRRTEAFTA</sequence>
<reference evidence="3" key="1">
    <citation type="journal article" date="2019" name="Int. J. Syst. Evol. Microbiol.">
        <title>The Global Catalogue of Microorganisms (GCM) 10K type strain sequencing project: providing services to taxonomists for standard genome sequencing and annotation.</title>
        <authorList>
            <consortium name="The Broad Institute Genomics Platform"/>
            <consortium name="The Broad Institute Genome Sequencing Center for Infectious Disease"/>
            <person name="Wu L."/>
            <person name="Ma J."/>
        </authorList>
    </citation>
    <scope>NUCLEOTIDE SEQUENCE [LARGE SCALE GENOMIC DNA]</scope>
    <source>
        <strain evidence="3">CGMCC 4.7241</strain>
    </source>
</reference>
<dbReference type="EMBL" id="JBHRZH010000017">
    <property type="protein sequence ID" value="MFC3762940.1"/>
    <property type="molecule type" value="Genomic_DNA"/>
</dbReference>
<protein>
    <submittedName>
        <fullName evidence="2">Phosphotransferase family protein</fullName>
    </submittedName>
</protein>
<gene>
    <name evidence="2" type="ORF">ACFOUW_19020</name>
</gene>
<name>A0ABV7YFV9_9ACTN</name>